<dbReference type="InterPro" id="IPR046879">
    <property type="entry name" value="KANL3/Tex30_Abhydrolase"/>
</dbReference>
<feature type="domain" description="KANSL3 helical" evidence="3">
    <location>
        <begin position="123"/>
        <end position="237"/>
    </location>
</feature>
<feature type="region of interest" description="Disordered" evidence="1">
    <location>
        <begin position="77"/>
        <end position="96"/>
    </location>
</feature>
<feature type="domain" description="KANL3/Tex30 alpha/beta hydrolase-like" evidence="2">
    <location>
        <begin position="341"/>
        <end position="454"/>
    </location>
</feature>
<feature type="region of interest" description="Disordered" evidence="1">
    <location>
        <begin position="770"/>
        <end position="811"/>
    </location>
</feature>
<evidence type="ECO:0000259" key="3">
    <source>
        <dbReference type="Pfam" id="PF23154"/>
    </source>
</evidence>
<name>A0AAN9BTA2_9CAEN</name>
<gene>
    <name evidence="4" type="ORF">V1264_014725</name>
</gene>
<dbReference type="Proteomes" id="UP001374579">
    <property type="component" value="Unassembled WGS sequence"/>
</dbReference>
<dbReference type="AlphaFoldDB" id="A0AAN9BTA2"/>
<proteinExistence type="predicted"/>
<dbReference type="PANTHER" id="PTHR13136:SF16">
    <property type="entry name" value="KAT8 REGULATORY NSL COMPLEX SUBUNIT 3"/>
    <property type="match status" value="1"/>
</dbReference>
<dbReference type="GO" id="GO:0045944">
    <property type="term" value="P:positive regulation of transcription by RNA polymerase II"/>
    <property type="evidence" value="ECO:0007669"/>
    <property type="project" value="TreeGrafter"/>
</dbReference>
<comment type="caution">
    <text evidence="4">The sequence shown here is derived from an EMBL/GenBank/DDBJ whole genome shotgun (WGS) entry which is preliminary data.</text>
</comment>
<dbReference type="InterPro" id="IPR026555">
    <property type="entry name" value="NSL3/Tex30"/>
</dbReference>
<dbReference type="GO" id="GO:0044545">
    <property type="term" value="C:NSL complex"/>
    <property type="evidence" value="ECO:0007669"/>
    <property type="project" value="TreeGrafter"/>
</dbReference>
<feature type="compositionally biased region" description="Basic and acidic residues" evidence="1">
    <location>
        <begin position="795"/>
        <end position="811"/>
    </location>
</feature>
<reference evidence="4 5" key="1">
    <citation type="submission" date="2024-02" db="EMBL/GenBank/DDBJ databases">
        <title>Chromosome-scale genome assembly of the rough periwinkle Littorina saxatilis.</title>
        <authorList>
            <person name="De Jode A."/>
            <person name="Faria R."/>
            <person name="Formenti G."/>
            <person name="Sims Y."/>
            <person name="Smith T.P."/>
            <person name="Tracey A."/>
            <person name="Wood J.M.D."/>
            <person name="Zagrodzka Z.B."/>
            <person name="Johannesson K."/>
            <person name="Butlin R.K."/>
            <person name="Leder E.H."/>
        </authorList>
    </citation>
    <scope>NUCLEOTIDE SEQUENCE [LARGE SCALE GENOMIC DNA]</scope>
    <source>
        <strain evidence="4">Snail1</strain>
        <tissue evidence="4">Muscle</tissue>
    </source>
</reference>
<dbReference type="SUPFAM" id="SSF53474">
    <property type="entry name" value="alpha/beta-Hydrolases"/>
    <property type="match status" value="1"/>
</dbReference>
<keyword evidence="5" id="KW-1185">Reference proteome</keyword>
<evidence type="ECO:0000313" key="4">
    <source>
        <dbReference type="EMBL" id="KAK7110931.1"/>
    </source>
</evidence>
<feature type="compositionally biased region" description="Basic and acidic residues" evidence="1">
    <location>
        <begin position="776"/>
        <end position="788"/>
    </location>
</feature>
<dbReference type="Pfam" id="PF23154">
    <property type="entry name" value="KANSL3_1st"/>
    <property type="match status" value="1"/>
</dbReference>
<feature type="region of interest" description="Disordered" evidence="1">
    <location>
        <begin position="1046"/>
        <end position="1092"/>
    </location>
</feature>
<evidence type="ECO:0000256" key="1">
    <source>
        <dbReference type="SAM" id="MobiDB-lite"/>
    </source>
</evidence>
<feature type="region of interest" description="Disordered" evidence="1">
    <location>
        <begin position="548"/>
        <end position="569"/>
    </location>
</feature>
<dbReference type="InterPro" id="IPR029058">
    <property type="entry name" value="AB_hydrolase_fold"/>
</dbReference>
<organism evidence="4 5">
    <name type="scientific">Littorina saxatilis</name>
    <dbReference type="NCBI Taxonomy" id="31220"/>
    <lineage>
        <taxon>Eukaryota</taxon>
        <taxon>Metazoa</taxon>
        <taxon>Spiralia</taxon>
        <taxon>Lophotrochozoa</taxon>
        <taxon>Mollusca</taxon>
        <taxon>Gastropoda</taxon>
        <taxon>Caenogastropoda</taxon>
        <taxon>Littorinimorpha</taxon>
        <taxon>Littorinoidea</taxon>
        <taxon>Littorinidae</taxon>
        <taxon>Littorina</taxon>
    </lineage>
</organism>
<evidence type="ECO:0000313" key="5">
    <source>
        <dbReference type="Proteomes" id="UP001374579"/>
    </source>
</evidence>
<dbReference type="PANTHER" id="PTHR13136">
    <property type="entry name" value="TESTIS DEVELOPMENT PROTEIN PRTD"/>
    <property type="match status" value="1"/>
</dbReference>
<accession>A0AAN9BTA2</accession>
<dbReference type="Gene3D" id="3.40.50.1820">
    <property type="entry name" value="alpha/beta hydrolase"/>
    <property type="match status" value="1"/>
</dbReference>
<protein>
    <recommendedName>
        <fullName evidence="6">KAT8 regulatory NSL complex subunit 3</fullName>
    </recommendedName>
</protein>
<evidence type="ECO:0008006" key="6">
    <source>
        <dbReference type="Google" id="ProtNLM"/>
    </source>
</evidence>
<dbReference type="InterPro" id="IPR056519">
    <property type="entry name" value="KANSL3_1st"/>
</dbReference>
<dbReference type="Pfam" id="PF20408">
    <property type="entry name" value="Abhydrolase_11"/>
    <property type="match status" value="1"/>
</dbReference>
<evidence type="ECO:0000259" key="2">
    <source>
        <dbReference type="Pfam" id="PF20408"/>
    </source>
</evidence>
<feature type="compositionally biased region" description="Low complexity" evidence="1">
    <location>
        <begin position="1051"/>
        <end position="1075"/>
    </location>
</feature>
<sequence>MAQQETISSIRHRFSASTSSFLTQFGGGWSGPGGAEQEMDVIMLDHGYAKPWSAHPDASNARPVRMLFMPKQTRSSTLDTLQGSEPPIDVVDVPPAPSMPFDINKARNLMTECERHASYARPDNQEDWEEKISKQGWTIQQNRAFTKVIKALQADRLARLAMDSVPNEPIARRQLVDKTAKRLRQALASVGWDMNVVQWLHQLILDMVSIHLLASYLDALQTLKSKVPTLVEKMVSGAPPKHPSLSQESLGLLLKRPWDPVNSVLMQHKLRKLPNNPLLLLAPSGPTQGSSSMSGQAKRLKFWQAHLNTLGKTITVNMSGGSGVSTVLCLEQMIGALRTKVLEQKSHIQNRPIVLVGWNVGALVACHVSLVESVSAVVCLGFPFTGIHGPRGDCEDPLLASQTPTLFVIGQDSSDGSIDQLQDLREHMRAETGMLVVGGADEQLRLSHRKKREEGLTQAMADRWIIEEVNQFLGSILSMNAGSPEHPLPEVTQTQIDPRRKRKRKVAELIGATDSNLPATLGLLGSEAAMLGSGTGRVSKRGGKAARQMAERGRGGPKKRQCRGGMGGGARKRMALGMGQLGARGAGSSGGLHAATTATLSAVTTAPELYGLLQGIPISRAKEGDSVLLGTGRSLMSIPRTKLLAFSKLKEEGGEGSGAGSGTMSATVLASALRSSGEMGDKDKLSQQILVRTGGPAGTPITIPISMAPRLVAGGVGVSSPLVHITGASSSSHIHQLLSTSMARAAGTITTTATGHQPALLINTMASASTPVSGSAEKEAPKRAEQLDKIGAQKPKPEKMDVNAGQDGKEGGRDLVLASIQSSQYHDFPLTTASLTNPASVLTQTSLTSPQTQAPLYTTSPAVVFSQAPLPTPATVLIQTKAGDGQSASPSPSSSSSLAKPTMMQLAVSKSLINSASIAGSSILGKVVAGSVTQAGQTGSPIATSSILGGRSAVLISTTMAKCLTSASSATLLSKAGGEGGSSSTSYVVNREMLGKVSSVLESAPNVRHTTQPSGGTSLVTGPFSVAKGSVINALAVAKSQASFPATNIPSTTTSVPAVTTSASTPSASAGSTSGSGRGGHRSATSVSYSSNAKPVLPTVASTRTRRIRIPKQYDL</sequence>
<dbReference type="EMBL" id="JBAMIC010000003">
    <property type="protein sequence ID" value="KAK7110931.1"/>
    <property type="molecule type" value="Genomic_DNA"/>
</dbReference>